<proteinExistence type="inferred from homology"/>
<evidence type="ECO:0000256" key="2">
    <source>
        <dbReference type="ARBA" id="ARBA00023002"/>
    </source>
</evidence>
<dbReference type="RefSeq" id="WP_150940444.1">
    <property type="nucleotide sequence ID" value="NZ_VYTZ01000025.1"/>
</dbReference>
<protein>
    <recommendedName>
        <fullName evidence="3">Gfo/Idh/MocA-like oxidoreductase N-terminal domain-containing protein</fullName>
    </recommendedName>
</protein>
<dbReference type="InterPro" id="IPR051317">
    <property type="entry name" value="Gfo/Idh/MocA_oxidoreduct"/>
</dbReference>
<dbReference type="GO" id="GO:0000166">
    <property type="term" value="F:nucleotide binding"/>
    <property type="evidence" value="ECO:0007669"/>
    <property type="project" value="InterPro"/>
</dbReference>
<dbReference type="PANTHER" id="PTHR43708:SF5">
    <property type="entry name" value="CONSERVED EXPRESSED OXIDOREDUCTASE (EUROFUNG)-RELATED"/>
    <property type="match status" value="1"/>
</dbReference>
<evidence type="ECO:0000313" key="4">
    <source>
        <dbReference type="EMBL" id="KAA9373295.1"/>
    </source>
</evidence>
<evidence type="ECO:0000256" key="1">
    <source>
        <dbReference type="ARBA" id="ARBA00010928"/>
    </source>
</evidence>
<dbReference type="Proteomes" id="UP000327011">
    <property type="component" value="Unassembled WGS sequence"/>
</dbReference>
<name>A0A5J5JUM5_9ACTN</name>
<dbReference type="AlphaFoldDB" id="A0A5J5JUM5"/>
<comment type="caution">
    <text evidence="4">The sequence shown here is derived from an EMBL/GenBank/DDBJ whole genome shotgun (WGS) entry which is preliminary data.</text>
</comment>
<evidence type="ECO:0000313" key="5">
    <source>
        <dbReference type="Proteomes" id="UP000327011"/>
    </source>
</evidence>
<keyword evidence="2" id="KW-0560">Oxidoreductase</keyword>
<dbReference type="EMBL" id="VYTZ01000025">
    <property type="protein sequence ID" value="KAA9373295.1"/>
    <property type="molecule type" value="Genomic_DNA"/>
</dbReference>
<sequence length="347" mass="38193">MLHTLIIGMGRSGIGLHWPVLHRLKSDPLHRSLFSPEPPLGWDVRGDAAAVPPGVKVIRVLEHAPDLIDPARTVVHVCTPPQQRADTVRRLAELGFRRLLIEKPLAGDAAAAQSIAELRTTLGLEIIVVAPWLDSELTRRARDLIESGRLGELRTMSFAQRKPRFQRTLRSAENLTVFDVEPPHSVGVALSLAGDAEVVAAAWSDMRVDQAVVPAMGAGRLTLRHAAARTRIFSNLTALVRERRLTLQFTEGRFVGHYPASENDPFACTVITTPAGVAENHFVDDSLTEFILRVYRRFAEKDDTDRDFALNLRVVRLLDDAKAICRESGFGGPPNGLPTFKVVPSNA</sequence>
<dbReference type="PANTHER" id="PTHR43708">
    <property type="entry name" value="CONSERVED EXPRESSED OXIDOREDUCTASE (EUROFUNG)"/>
    <property type="match status" value="1"/>
</dbReference>
<feature type="domain" description="Gfo/Idh/MocA-like oxidoreductase N-terminal" evidence="3">
    <location>
        <begin position="4"/>
        <end position="123"/>
    </location>
</feature>
<dbReference type="InterPro" id="IPR000683">
    <property type="entry name" value="Gfo/Idh/MocA-like_OxRdtase_N"/>
</dbReference>
<accession>A0A5J5JUM5</accession>
<dbReference type="InterPro" id="IPR036291">
    <property type="entry name" value="NAD(P)-bd_dom_sf"/>
</dbReference>
<dbReference type="SUPFAM" id="SSF51735">
    <property type="entry name" value="NAD(P)-binding Rossmann-fold domains"/>
    <property type="match status" value="1"/>
</dbReference>
<dbReference type="Gene3D" id="3.30.360.10">
    <property type="entry name" value="Dihydrodipicolinate Reductase, domain 2"/>
    <property type="match status" value="1"/>
</dbReference>
<comment type="similarity">
    <text evidence="1">Belongs to the Gfo/Idh/MocA family.</text>
</comment>
<evidence type="ECO:0000259" key="3">
    <source>
        <dbReference type="Pfam" id="PF01408"/>
    </source>
</evidence>
<dbReference type="Gene3D" id="3.40.50.720">
    <property type="entry name" value="NAD(P)-binding Rossmann-like Domain"/>
    <property type="match status" value="1"/>
</dbReference>
<organism evidence="4 5">
    <name type="scientific">Microbispora cellulosiformans</name>
    <dbReference type="NCBI Taxonomy" id="2614688"/>
    <lineage>
        <taxon>Bacteria</taxon>
        <taxon>Bacillati</taxon>
        <taxon>Actinomycetota</taxon>
        <taxon>Actinomycetes</taxon>
        <taxon>Streptosporangiales</taxon>
        <taxon>Streptosporangiaceae</taxon>
        <taxon>Microbispora</taxon>
    </lineage>
</organism>
<gene>
    <name evidence="4" type="ORF">F5972_35815</name>
</gene>
<dbReference type="GO" id="GO:0016491">
    <property type="term" value="F:oxidoreductase activity"/>
    <property type="evidence" value="ECO:0007669"/>
    <property type="project" value="UniProtKB-KW"/>
</dbReference>
<reference evidence="4 5" key="1">
    <citation type="submission" date="2019-09" db="EMBL/GenBank/DDBJ databases">
        <title>Screening of Novel Bioactive Compounds from Soil-Associated.</title>
        <authorList>
            <person name="Gong X."/>
        </authorList>
    </citation>
    <scope>NUCLEOTIDE SEQUENCE [LARGE SCALE GENOMIC DNA]</scope>
    <source>
        <strain evidence="4 5">Gxj-6</strain>
    </source>
</reference>
<keyword evidence="5" id="KW-1185">Reference proteome</keyword>
<dbReference type="Pfam" id="PF01408">
    <property type="entry name" value="GFO_IDH_MocA"/>
    <property type="match status" value="1"/>
</dbReference>